<keyword evidence="11" id="KW-0010">Activator</keyword>
<keyword evidence="20" id="KW-1185">Reference proteome</keyword>
<evidence type="ECO:0000259" key="18">
    <source>
        <dbReference type="PROSITE" id="PS50110"/>
    </source>
</evidence>
<dbReference type="Pfam" id="PF00158">
    <property type="entry name" value="Sigma54_activat"/>
    <property type="match status" value="1"/>
</dbReference>
<evidence type="ECO:0000256" key="1">
    <source>
        <dbReference type="ARBA" id="ARBA00004496"/>
    </source>
</evidence>
<dbReference type="Gene3D" id="3.40.50.2300">
    <property type="match status" value="1"/>
</dbReference>
<keyword evidence="4" id="KW-0678">Repressor</keyword>
<evidence type="ECO:0000256" key="7">
    <source>
        <dbReference type="ARBA" id="ARBA00022840"/>
    </source>
</evidence>
<keyword evidence="12" id="KW-0804">Transcription</keyword>
<accession>A0A521BRT6</accession>
<dbReference type="InterPro" id="IPR003593">
    <property type="entry name" value="AAA+_ATPase"/>
</dbReference>
<dbReference type="InterPro" id="IPR058031">
    <property type="entry name" value="AAA_lid_NorR"/>
</dbReference>
<evidence type="ECO:0000256" key="15">
    <source>
        <dbReference type="ARBA" id="ARBA00031910"/>
    </source>
</evidence>
<dbReference type="Pfam" id="PF02954">
    <property type="entry name" value="HTH_8"/>
    <property type="match status" value="1"/>
</dbReference>
<dbReference type="PROSITE" id="PS50110">
    <property type="entry name" value="RESPONSE_REGULATORY"/>
    <property type="match status" value="1"/>
</dbReference>
<dbReference type="GO" id="GO:0043565">
    <property type="term" value="F:sequence-specific DNA binding"/>
    <property type="evidence" value="ECO:0007669"/>
    <property type="project" value="InterPro"/>
</dbReference>
<dbReference type="PROSITE" id="PS50045">
    <property type="entry name" value="SIGMA54_INTERACT_4"/>
    <property type="match status" value="1"/>
</dbReference>
<dbReference type="Pfam" id="PF25601">
    <property type="entry name" value="AAA_lid_14"/>
    <property type="match status" value="1"/>
</dbReference>
<dbReference type="OrthoDB" id="9334at2"/>
<evidence type="ECO:0000256" key="8">
    <source>
        <dbReference type="ARBA" id="ARBA00023012"/>
    </source>
</evidence>
<dbReference type="InterPro" id="IPR001789">
    <property type="entry name" value="Sig_transdc_resp-reg_receiver"/>
</dbReference>
<dbReference type="PANTHER" id="PTHR32071:SF95">
    <property type="entry name" value="DNA-BINDING TRANSCRIPTIONAL REGULATOR NTRC"/>
    <property type="match status" value="1"/>
</dbReference>
<evidence type="ECO:0000256" key="4">
    <source>
        <dbReference type="ARBA" id="ARBA00022491"/>
    </source>
</evidence>
<dbReference type="CDD" id="cd00009">
    <property type="entry name" value="AAA"/>
    <property type="match status" value="1"/>
</dbReference>
<dbReference type="GO" id="GO:0000160">
    <property type="term" value="P:phosphorelay signal transduction system"/>
    <property type="evidence" value="ECO:0007669"/>
    <property type="project" value="UniProtKB-KW"/>
</dbReference>
<organism evidence="19 20">
    <name type="scientific">Balnearium lithotrophicum</name>
    <dbReference type="NCBI Taxonomy" id="223788"/>
    <lineage>
        <taxon>Bacteria</taxon>
        <taxon>Pseudomonadati</taxon>
        <taxon>Aquificota</taxon>
        <taxon>Aquificia</taxon>
        <taxon>Desulfurobacteriales</taxon>
        <taxon>Desulfurobacteriaceae</taxon>
        <taxon>Balnearium</taxon>
    </lineage>
</organism>
<dbReference type="InterPro" id="IPR027417">
    <property type="entry name" value="P-loop_NTPase"/>
</dbReference>
<dbReference type="InterPro" id="IPR009057">
    <property type="entry name" value="Homeodomain-like_sf"/>
</dbReference>
<dbReference type="InterPro" id="IPR025943">
    <property type="entry name" value="Sigma_54_int_dom_ATP-bd_2"/>
</dbReference>
<dbReference type="Gene3D" id="3.40.50.300">
    <property type="entry name" value="P-loop containing nucleotide triphosphate hydrolases"/>
    <property type="match status" value="1"/>
</dbReference>
<dbReference type="Gene3D" id="1.10.10.60">
    <property type="entry name" value="Homeodomain-like"/>
    <property type="match status" value="1"/>
</dbReference>
<dbReference type="SUPFAM" id="SSF46689">
    <property type="entry name" value="Homeodomain-like"/>
    <property type="match status" value="1"/>
</dbReference>
<dbReference type="RefSeq" id="WP_142934783.1">
    <property type="nucleotide sequence ID" value="NZ_FXTM01000007.1"/>
</dbReference>
<dbReference type="GO" id="GO:0006355">
    <property type="term" value="P:regulation of DNA-templated transcription"/>
    <property type="evidence" value="ECO:0007669"/>
    <property type="project" value="InterPro"/>
</dbReference>
<sequence>MARILVVDDEKSIRLVLKKYLQSKGHEVLEAKNGVEAVEIAKENPLDLVFLDLKMPEKGGFETLEELKSIPTVILTAYGNIDYTVKAIDLGASDYITKPFSFEEIDRVIEKLIPSHEGKSDFPEETTGIVGRSKRMQEIFKTIAKVAKSSITVLITGESGTGKEVIARAIHNYSNRKNKPFVAVNCAALPENLLEAELFGYEKGAFTGAVSSKRGLFEQADGGTLFLDEIGELPLHLQSKLLRVLQEKEIRPIGSSKSKRVDVRIVAATNRNLEEEVKKGNFREDLFFRLNIVRIEIPPLRERREDIIPLAYFFINKFSKEFKLEPKELSSDAVDFLLSYDFPGNVRELENMVLRAMVLSSSPVLTPQDFNLRRGERVNLESIISDFVGKVFSIEQKEENNLYEIVIKSTERVLIREVLKRCNFNQVKASKILGIHRNTLRRKIRELKIEL</sequence>
<evidence type="ECO:0000256" key="2">
    <source>
        <dbReference type="ARBA" id="ARBA00019059"/>
    </source>
</evidence>
<evidence type="ECO:0000256" key="3">
    <source>
        <dbReference type="ARBA" id="ARBA00022490"/>
    </source>
</evidence>
<dbReference type="SUPFAM" id="SSF52540">
    <property type="entry name" value="P-loop containing nucleoside triphosphate hydrolases"/>
    <property type="match status" value="1"/>
</dbReference>
<dbReference type="SMART" id="SM00448">
    <property type="entry name" value="REC"/>
    <property type="match status" value="1"/>
</dbReference>
<comment type="subcellular location">
    <subcellularLocation>
        <location evidence="1">Cytoplasm</location>
    </subcellularLocation>
</comment>
<dbReference type="FunFam" id="3.40.50.300:FF:000006">
    <property type="entry name" value="DNA-binding transcriptional regulator NtrC"/>
    <property type="match status" value="1"/>
</dbReference>
<evidence type="ECO:0000256" key="12">
    <source>
        <dbReference type="ARBA" id="ARBA00023163"/>
    </source>
</evidence>
<dbReference type="InterPro" id="IPR025944">
    <property type="entry name" value="Sigma_54_int_dom_CS"/>
</dbReference>
<dbReference type="Proteomes" id="UP000317315">
    <property type="component" value="Unassembled WGS sequence"/>
</dbReference>
<keyword evidence="9" id="KW-0805">Transcription regulation</keyword>
<evidence type="ECO:0000256" key="11">
    <source>
        <dbReference type="ARBA" id="ARBA00023159"/>
    </source>
</evidence>
<dbReference type="PRINTS" id="PR01590">
    <property type="entry name" value="HTHFIS"/>
</dbReference>
<evidence type="ECO:0000256" key="14">
    <source>
        <dbReference type="ARBA" id="ARBA00029881"/>
    </source>
</evidence>
<dbReference type="InterPro" id="IPR011006">
    <property type="entry name" value="CheY-like_superfamily"/>
</dbReference>
<evidence type="ECO:0000256" key="10">
    <source>
        <dbReference type="ARBA" id="ARBA00023125"/>
    </source>
</evidence>
<dbReference type="SMART" id="SM00382">
    <property type="entry name" value="AAA"/>
    <property type="match status" value="1"/>
</dbReference>
<name>A0A521BRT6_9BACT</name>
<dbReference type="PROSITE" id="PS00688">
    <property type="entry name" value="SIGMA54_INTERACT_3"/>
    <property type="match status" value="1"/>
</dbReference>
<feature type="domain" description="Response regulatory" evidence="18">
    <location>
        <begin position="3"/>
        <end position="113"/>
    </location>
</feature>
<dbReference type="EMBL" id="FXTM01000007">
    <property type="protein sequence ID" value="SMO49833.1"/>
    <property type="molecule type" value="Genomic_DNA"/>
</dbReference>
<protein>
    <recommendedName>
        <fullName evidence="2">DNA-binding transcriptional regulator NtrC</fullName>
    </recommendedName>
    <alternativeName>
        <fullName evidence="14">Nitrogen regulation protein NR(I)</fullName>
    </alternativeName>
    <alternativeName>
        <fullName evidence="15">Nitrogen regulator I</fullName>
    </alternativeName>
</protein>
<proteinExistence type="predicted"/>
<gene>
    <name evidence="19" type="ORF">SAMN06269117_10733</name>
</gene>
<reference evidence="19 20" key="1">
    <citation type="submission" date="2017-05" db="EMBL/GenBank/DDBJ databases">
        <authorList>
            <person name="Varghese N."/>
            <person name="Submissions S."/>
        </authorList>
    </citation>
    <scope>NUCLEOTIDE SEQUENCE [LARGE SCALE GENOMIC DNA]</scope>
    <source>
        <strain evidence="19 20">DSM 16304</strain>
    </source>
</reference>
<evidence type="ECO:0000313" key="19">
    <source>
        <dbReference type="EMBL" id="SMO49833.1"/>
    </source>
</evidence>
<keyword evidence="5 16" id="KW-0597">Phosphoprotein</keyword>
<evidence type="ECO:0000259" key="17">
    <source>
        <dbReference type="PROSITE" id="PS50045"/>
    </source>
</evidence>
<dbReference type="InterPro" id="IPR025662">
    <property type="entry name" value="Sigma_54_int_dom_ATP-bd_1"/>
</dbReference>
<evidence type="ECO:0000256" key="9">
    <source>
        <dbReference type="ARBA" id="ARBA00023015"/>
    </source>
</evidence>
<evidence type="ECO:0000256" key="5">
    <source>
        <dbReference type="ARBA" id="ARBA00022553"/>
    </source>
</evidence>
<keyword evidence="6" id="KW-0547">Nucleotide-binding</keyword>
<keyword evidence="3" id="KW-0963">Cytoplasm</keyword>
<dbReference type="Gene3D" id="1.10.8.60">
    <property type="match status" value="1"/>
</dbReference>
<dbReference type="PANTHER" id="PTHR32071">
    <property type="entry name" value="TRANSCRIPTIONAL REGULATORY PROTEIN"/>
    <property type="match status" value="1"/>
</dbReference>
<evidence type="ECO:0000256" key="16">
    <source>
        <dbReference type="PROSITE-ProRule" id="PRU00169"/>
    </source>
</evidence>
<dbReference type="PROSITE" id="PS00676">
    <property type="entry name" value="SIGMA54_INTERACT_2"/>
    <property type="match status" value="1"/>
</dbReference>
<keyword evidence="10" id="KW-0238">DNA-binding</keyword>
<keyword evidence="13" id="KW-0535">Nitrogen fixation</keyword>
<keyword evidence="8" id="KW-0902">Two-component regulatory system</keyword>
<dbReference type="SUPFAM" id="SSF52172">
    <property type="entry name" value="CheY-like"/>
    <property type="match status" value="1"/>
</dbReference>
<dbReference type="InterPro" id="IPR002197">
    <property type="entry name" value="HTH_Fis"/>
</dbReference>
<keyword evidence="7" id="KW-0067">ATP-binding</keyword>
<evidence type="ECO:0000313" key="20">
    <source>
        <dbReference type="Proteomes" id="UP000317315"/>
    </source>
</evidence>
<dbReference type="GO" id="GO:0005524">
    <property type="term" value="F:ATP binding"/>
    <property type="evidence" value="ECO:0007669"/>
    <property type="project" value="UniProtKB-KW"/>
</dbReference>
<feature type="domain" description="Sigma-54 factor interaction" evidence="17">
    <location>
        <begin position="129"/>
        <end position="358"/>
    </location>
</feature>
<evidence type="ECO:0000256" key="13">
    <source>
        <dbReference type="ARBA" id="ARBA00023231"/>
    </source>
</evidence>
<evidence type="ECO:0000256" key="6">
    <source>
        <dbReference type="ARBA" id="ARBA00022741"/>
    </source>
</evidence>
<dbReference type="AlphaFoldDB" id="A0A521BRT6"/>
<feature type="modified residue" description="4-aspartylphosphate" evidence="16">
    <location>
        <position position="52"/>
    </location>
</feature>
<dbReference type="GO" id="GO:0005737">
    <property type="term" value="C:cytoplasm"/>
    <property type="evidence" value="ECO:0007669"/>
    <property type="project" value="UniProtKB-SubCell"/>
</dbReference>
<dbReference type="PROSITE" id="PS00675">
    <property type="entry name" value="SIGMA54_INTERACT_1"/>
    <property type="match status" value="1"/>
</dbReference>
<dbReference type="Pfam" id="PF00072">
    <property type="entry name" value="Response_reg"/>
    <property type="match status" value="1"/>
</dbReference>
<dbReference type="InterPro" id="IPR002078">
    <property type="entry name" value="Sigma_54_int"/>
</dbReference>